<evidence type="ECO:0000259" key="2">
    <source>
        <dbReference type="Pfam" id="PF11274"/>
    </source>
</evidence>
<reference evidence="3" key="1">
    <citation type="journal article" date="2021" name="IMA Fungus">
        <title>Genomic characterization of three marine fungi, including Emericellopsis atlantica sp. nov. with signatures of a generalist lifestyle and marine biomass degradation.</title>
        <authorList>
            <person name="Hagestad O.C."/>
            <person name="Hou L."/>
            <person name="Andersen J.H."/>
            <person name="Hansen E.H."/>
            <person name="Altermark B."/>
            <person name="Li C."/>
            <person name="Kuhnert E."/>
            <person name="Cox R.J."/>
            <person name="Crous P.W."/>
            <person name="Spatafora J.W."/>
            <person name="Lail K."/>
            <person name="Amirebrahimi M."/>
            <person name="Lipzen A."/>
            <person name="Pangilinan J."/>
            <person name="Andreopoulos W."/>
            <person name="Hayes R.D."/>
            <person name="Ng V."/>
            <person name="Grigoriev I.V."/>
            <person name="Jackson S.A."/>
            <person name="Sutton T.D.S."/>
            <person name="Dobson A.D.W."/>
            <person name="Rama T."/>
        </authorList>
    </citation>
    <scope>NUCLEOTIDE SEQUENCE</scope>
    <source>
        <strain evidence="3">TS7</strain>
    </source>
</reference>
<protein>
    <recommendedName>
        <fullName evidence="2">DUF3074 domain-containing protein</fullName>
    </recommendedName>
</protein>
<evidence type="ECO:0000313" key="4">
    <source>
        <dbReference type="Proteomes" id="UP000887229"/>
    </source>
</evidence>
<feature type="domain" description="DUF3074" evidence="2">
    <location>
        <begin position="112"/>
        <end position="297"/>
    </location>
</feature>
<dbReference type="GeneID" id="70292658"/>
<dbReference type="OrthoDB" id="6423603at2759"/>
<proteinExistence type="predicted"/>
<feature type="compositionally biased region" description="Polar residues" evidence="1">
    <location>
        <begin position="445"/>
        <end position="458"/>
    </location>
</feature>
<dbReference type="Proteomes" id="UP000887229">
    <property type="component" value="Unassembled WGS sequence"/>
</dbReference>
<name>A0A9P8CKB2_9HYPO</name>
<dbReference type="SUPFAM" id="SSF55961">
    <property type="entry name" value="Bet v1-like"/>
    <property type="match status" value="1"/>
</dbReference>
<accession>A0A9P8CKB2</accession>
<dbReference type="RefSeq" id="XP_046113791.1">
    <property type="nucleotide sequence ID" value="XM_046261755.1"/>
</dbReference>
<dbReference type="PANTHER" id="PTHR40370:SF1">
    <property type="entry name" value="DUF3074 DOMAIN-CONTAINING PROTEIN"/>
    <property type="match status" value="1"/>
</dbReference>
<dbReference type="AlphaFoldDB" id="A0A9P8CKB2"/>
<dbReference type="EMBL" id="MU251289">
    <property type="protein sequence ID" value="KAG9249867.1"/>
    <property type="molecule type" value="Genomic_DNA"/>
</dbReference>
<gene>
    <name evidence="3" type="ORF">F5Z01DRAFT_630883</name>
</gene>
<evidence type="ECO:0000313" key="3">
    <source>
        <dbReference type="EMBL" id="KAG9249867.1"/>
    </source>
</evidence>
<organism evidence="3 4">
    <name type="scientific">Emericellopsis atlantica</name>
    <dbReference type="NCBI Taxonomy" id="2614577"/>
    <lineage>
        <taxon>Eukaryota</taxon>
        <taxon>Fungi</taxon>
        <taxon>Dikarya</taxon>
        <taxon>Ascomycota</taxon>
        <taxon>Pezizomycotina</taxon>
        <taxon>Sordariomycetes</taxon>
        <taxon>Hypocreomycetidae</taxon>
        <taxon>Hypocreales</taxon>
        <taxon>Bionectriaceae</taxon>
        <taxon>Emericellopsis</taxon>
    </lineage>
</organism>
<feature type="region of interest" description="Disordered" evidence="1">
    <location>
        <begin position="445"/>
        <end position="466"/>
    </location>
</feature>
<dbReference type="Pfam" id="PF11274">
    <property type="entry name" value="DUF3074"/>
    <property type="match status" value="1"/>
</dbReference>
<keyword evidence="4" id="KW-1185">Reference proteome</keyword>
<comment type="caution">
    <text evidence="3">The sequence shown here is derived from an EMBL/GenBank/DDBJ whole genome shotgun (WGS) entry which is preliminary data.</text>
</comment>
<dbReference type="InterPro" id="IPR024500">
    <property type="entry name" value="DUF3074"/>
</dbReference>
<evidence type="ECO:0000256" key="1">
    <source>
        <dbReference type="SAM" id="MobiDB-lite"/>
    </source>
</evidence>
<dbReference type="PANTHER" id="PTHR40370">
    <property type="entry name" value="EXPRESSED PROTEIN"/>
    <property type="match status" value="1"/>
</dbReference>
<sequence>MTEHFGPLVRLWGIQPSLLPSTTASSSELMPFLTSIINEAVPFIGDVASAKQNPYTSSWTSKGHRTFGAAASPVYLYSRDVSTAALKAIAREYHIPELELAFDQGKIHPESWFLRRSVHENAAKRGTARWEEWVKCFKVAHAEAEKEFTPTVVGTRVIQEWDCQGVQVERDGDIWGDWTLKMEESTHKLPSPLAKRVFPVLQATTSLVGGDHREFMVVQINAGDVVDQVDVSRPYKADGAAVRAKYTSIERVRETGEGIEWVMGTASDAEGFLPVWLQKMAMPKEVAKDVDMFLSWIDTQRNGTTEPPRDLNLVARADALAKLTLELNIRRLALQNADILTHVRLLIDATADNTAFRDKFENRMAALFKEISAVDEQVKKLATGQKDNGVTLEDLQKMTDTYVKDFEGEMSAIRVIMEDMHGRAEYLPSKETVEKELREFGYLTQHNQQPEQAPSPTGANESRRAERRLEEAIASTKRWNHDHKNTALKEHFFLAKYLRQQAKRDKHFAVHLQKILRKRIEGRLGARSKSQPSTLEEACEGGVWEDVKDTIQEMAGEQRGWMIRYLEKYQG</sequence>